<dbReference type="Gene3D" id="1.10.3810.10">
    <property type="entry name" value="Biosynthetic peptidoglycan transglycosylase-like"/>
    <property type="match status" value="1"/>
</dbReference>
<dbReference type="GO" id="GO:0006508">
    <property type="term" value="P:proteolysis"/>
    <property type="evidence" value="ECO:0007669"/>
    <property type="project" value="UniProtKB-KW"/>
</dbReference>
<feature type="compositionally biased region" description="Basic residues" evidence="15">
    <location>
        <begin position="21"/>
        <end position="31"/>
    </location>
</feature>
<evidence type="ECO:0000256" key="2">
    <source>
        <dbReference type="ARBA" id="ARBA00007090"/>
    </source>
</evidence>
<dbReference type="InterPro" id="IPR036950">
    <property type="entry name" value="PBP_transglycosylase"/>
</dbReference>
<dbReference type="Proteomes" id="UP000273675">
    <property type="component" value="Unassembled WGS sequence"/>
</dbReference>
<organism evidence="18 19">
    <name type="scientific">Maricaulis maris</name>
    <dbReference type="NCBI Taxonomy" id="74318"/>
    <lineage>
        <taxon>Bacteria</taxon>
        <taxon>Pseudomonadati</taxon>
        <taxon>Pseudomonadota</taxon>
        <taxon>Alphaproteobacteria</taxon>
        <taxon>Maricaulales</taxon>
        <taxon>Maricaulaceae</taxon>
        <taxon>Maricaulis</taxon>
    </lineage>
</organism>
<evidence type="ECO:0000256" key="3">
    <source>
        <dbReference type="ARBA" id="ARBA00007739"/>
    </source>
</evidence>
<dbReference type="PANTHER" id="PTHR32282">
    <property type="entry name" value="BINDING PROTEIN TRANSPEPTIDASE, PUTATIVE-RELATED"/>
    <property type="match status" value="1"/>
</dbReference>
<dbReference type="Gene3D" id="3.40.710.10">
    <property type="entry name" value="DD-peptidase/beta-lactamase superfamily"/>
    <property type="match status" value="1"/>
</dbReference>
<dbReference type="InterPro" id="IPR001264">
    <property type="entry name" value="Glyco_trans_51"/>
</dbReference>
<dbReference type="GO" id="GO:0009252">
    <property type="term" value="P:peptidoglycan biosynthetic process"/>
    <property type="evidence" value="ECO:0007669"/>
    <property type="project" value="UniProtKB-UniPathway"/>
</dbReference>
<dbReference type="GO" id="GO:0009002">
    <property type="term" value="F:serine-type D-Ala-D-Ala carboxypeptidase activity"/>
    <property type="evidence" value="ECO:0007669"/>
    <property type="project" value="UniProtKB-EC"/>
</dbReference>
<keyword evidence="7" id="KW-0808">Transferase</keyword>
<evidence type="ECO:0000256" key="4">
    <source>
        <dbReference type="ARBA" id="ARBA00022645"/>
    </source>
</evidence>
<evidence type="ECO:0000259" key="16">
    <source>
        <dbReference type="Pfam" id="PF00905"/>
    </source>
</evidence>
<evidence type="ECO:0000256" key="6">
    <source>
        <dbReference type="ARBA" id="ARBA00022676"/>
    </source>
</evidence>
<gene>
    <name evidence="18" type="ORF">C7435_1970</name>
</gene>
<evidence type="ECO:0000256" key="7">
    <source>
        <dbReference type="ARBA" id="ARBA00022679"/>
    </source>
</evidence>
<dbReference type="GO" id="GO:0008658">
    <property type="term" value="F:penicillin binding"/>
    <property type="evidence" value="ECO:0007669"/>
    <property type="project" value="InterPro"/>
</dbReference>
<accession>A0A495D660</accession>
<name>A0A495D660_9PROT</name>
<keyword evidence="10" id="KW-0573">Peptidoglycan synthesis</keyword>
<evidence type="ECO:0000256" key="15">
    <source>
        <dbReference type="SAM" id="MobiDB-lite"/>
    </source>
</evidence>
<dbReference type="PANTHER" id="PTHR32282:SF33">
    <property type="entry name" value="PEPTIDOGLYCAN GLYCOSYLTRANSFERASE"/>
    <property type="match status" value="1"/>
</dbReference>
<dbReference type="RefSeq" id="WP_121211194.1">
    <property type="nucleotide sequence ID" value="NZ_RBIM01000004.1"/>
</dbReference>
<keyword evidence="11" id="KW-0511">Multifunctional enzyme</keyword>
<keyword evidence="4" id="KW-0121">Carboxypeptidase</keyword>
<evidence type="ECO:0000256" key="8">
    <source>
        <dbReference type="ARBA" id="ARBA00022801"/>
    </source>
</evidence>
<dbReference type="InterPro" id="IPR001460">
    <property type="entry name" value="PCN-bd_Tpept"/>
</dbReference>
<evidence type="ECO:0000256" key="1">
    <source>
        <dbReference type="ARBA" id="ARBA00004752"/>
    </source>
</evidence>
<feature type="domain" description="Glycosyl transferase family 51" evidence="17">
    <location>
        <begin position="90"/>
        <end position="261"/>
    </location>
</feature>
<dbReference type="AlphaFoldDB" id="A0A495D660"/>
<keyword evidence="9" id="KW-0133">Cell shape</keyword>
<dbReference type="OrthoDB" id="9766909at2"/>
<keyword evidence="6" id="KW-0328">Glycosyltransferase</keyword>
<feature type="region of interest" description="Disordered" evidence="15">
    <location>
        <begin position="1"/>
        <end position="31"/>
    </location>
</feature>
<feature type="region of interest" description="Disordered" evidence="15">
    <location>
        <begin position="645"/>
        <end position="669"/>
    </location>
</feature>
<evidence type="ECO:0000256" key="14">
    <source>
        <dbReference type="ARBA" id="ARBA00049902"/>
    </source>
</evidence>
<dbReference type="EMBL" id="RBIM01000004">
    <property type="protein sequence ID" value="RKQ96638.1"/>
    <property type="molecule type" value="Genomic_DNA"/>
</dbReference>
<keyword evidence="8" id="KW-0378">Hydrolase</keyword>
<feature type="domain" description="Penicillin-binding protein transpeptidase" evidence="16">
    <location>
        <begin position="353"/>
        <end position="609"/>
    </location>
</feature>
<evidence type="ECO:0000313" key="19">
    <source>
        <dbReference type="Proteomes" id="UP000273675"/>
    </source>
</evidence>
<evidence type="ECO:0000256" key="13">
    <source>
        <dbReference type="ARBA" id="ARBA00034000"/>
    </source>
</evidence>
<dbReference type="GO" id="GO:0008360">
    <property type="term" value="P:regulation of cell shape"/>
    <property type="evidence" value="ECO:0007669"/>
    <property type="project" value="UniProtKB-KW"/>
</dbReference>
<dbReference type="GO" id="GO:0008955">
    <property type="term" value="F:peptidoglycan glycosyltransferase activity"/>
    <property type="evidence" value="ECO:0007669"/>
    <property type="project" value="UniProtKB-EC"/>
</dbReference>
<dbReference type="Pfam" id="PF00905">
    <property type="entry name" value="Transpeptidase"/>
    <property type="match status" value="1"/>
</dbReference>
<evidence type="ECO:0000259" key="17">
    <source>
        <dbReference type="Pfam" id="PF00912"/>
    </source>
</evidence>
<keyword evidence="5" id="KW-0645">Protease</keyword>
<dbReference type="SUPFAM" id="SSF56601">
    <property type="entry name" value="beta-lactamase/transpeptidase-like"/>
    <property type="match status" value="1"/>
</dbReference>
<evidence type="ECO:0000256" key="10">
    <source>
        <dbReference type="ARBA" id="ARBA00022984"/>
    </source>
</evidence>
<dbReference type="GO" id="GO:0071555">
    <property type="term" value="P:cell wall organization"/>
    <property type="evidence" value="ECO:0007669"/>
    <property type="project" value="UniProtKB-KW"/>
</dbReference>
<comment type="catalytic activity">
    <reaction evidence="14">
        <text>[GlcNAc-(1-&gt;4)-Mur2Ac(oyl-L-Ala-gamma-D-Glu-L-Lys-D-Ala-D-Ala)](n)-di-trans,octa-cis-undecaprenyl diphosphate + beta-D-GlcNAc-(1-&gt;4)-Mur2Ac(oyl-L-Ala-gamma-D-Glu-L-Lys-D-Ala-D-Ala)-di-trans,octa-cis-undecaprenyl diphosphate = [GlcNAc-(1-&gt;4)-Mur2Ac(oyl-L-Ala-gamma-D-Glu-L-Lys-D-Ala-D-Ala)](n+1)-di-trans,octa-cis-undecaprenyl diphosphate + di-trans,octa-cis-undecaprenyl diphosphate + H(+)</text>
        <dbReference type="Rhea" id="RHEA:23708"/>
        <dbReference type="Rhea" id="RHEA-COMP:9602"/>
        <dbReference type="Rhea" id="RHEA-COMP:9603"/>
        <dbReference type="ChEBI" id="CHEBI:15378"/>
        <dbReference type="ChEBI" id="CHEBI:58405"/>
        <dbReference type="ChEBI" id="CHEBI:60033"/>
        <dbReference type="ChEBI" id="CHEBI:78435"/>
        <dbReference type="EC" id="2.4.99.28"/>
    </reaction>
</comment>
<dbReference type="InterPro" id="IPR023346">
    <property type="entry name" value="Lysozyme-like_dom_sf"/>
</dbReference>
<dbReference type="GO" id="GO:0030288">
    <property type="term" value="C:outer membrane-bounded periplasmic space"/>
    <property type="evidence" value="ECO:0007669"/>
    <property type="project" value="TreeGrafter"/>
</dbReference>
<dbReference type="InterPro" id="IPR012338">
    <property type="entry name" value="Beta-lactam/transpept-like"/>
</dbReference>
<comment type="caution">
    <text evidence="18">The sequence shown here is derived from an EMBL/GenBank/DDBJ whole genome shotgun (WGS) entry which is preliminary data.</text>
</comment>
<evidence type="ECO:0000256" key="11">
    <source>
        <dbReference type="ARBA" id="ARBA00023268"/>
    </source>
</evidence>
<comment type="catalytic activity">
    <reaction evidence="13">
        <text>Preferential cleavage: (Ac)2-L-Lys-D-Ala-|-D-Ala. Also transpeptidation of peptidyl-alanyl moieties that are N-acyl substituents of D-alanine.</text>
        <dbReference type="EC" id="3.4.16.4"/>
    </reaction>
</comment>
<dbReference type="SUPFAM" id="SSF53955">
    <property type="entry name" value="Lysozyme-like"/>
    <property type="match status" value="1"/>
</dbReference>
<evidence type="ECO:0000256" key="5">
    <source>
        <dbReference type="ARBA" id="ARBA00022670"/>
    </source>
</evidence>
<dbReference type="UniPathway" id="UPA00219"/>
<protein>
    <submittedName>
        <fullName evidence="18">Penicillin-binding protein 1A</fullName>
    </submittedName>
</protein>
<proteinExistence type="inferred from homology"/>
<dbReference type="NCBIfam" id="TIGR02074">
    <property type="entry name" value="PBP_1a_fam"/>
    <property type="match status" value="1"/>
</dbReference>
<dbReference type="Pfam" id="PF00912">
    <property type="entry name" value="Transgly"/>
    <property type="match status" value="1"/>
</dbReference>
<keyword evidence="12" id="KW-0961">Cell wall biogenesis/degradation</keyword>
<evidence type="ECO:0000256" key="9">
    <source>
        <dbReference type="ARBA" id="ARBA00022960"/>
    </source>
</evidence>
<dbReference type="FunFam" id="1.10.3810.10:FF:000001">
    <property type="entry name" value="Penicillin-binding protein 1A"/>
    <property type="match status" value="1"/>
</dbReference>
<reference evidence="18 19" key="1">
    <citation type="submission" date="2018-10" db="EMBL/GenBank/DDBJ databases">
        <title>Genomic Encyclopedia of Type Strains, Phase IV (KMG-IV): sequencing the most valuable type-strain genomes for metagenomic binning, comparative biology and taxonomic classification.</title>
        <authorList>
            <person name="Goeker M."/>
        </authorList>
    </citation>
    <scope>NUCLEOTIDE SEQUENCE [LARGE SCALE GENOMIC DNA]</scope>
    <source>
        <strain evidence="18 19">DSM 4734</strain>
    </source>
</reference>
<comment type="similarity">
    <text evidence="3">In the N-terminal section; belongs to the glycosyltransferase 51 family.</text>
</comment>
<dbReference type="InterPro" id="IPR050396">
    <property type="entry name" value="Glycosyltr_51/Transpeptidase"/>
</dbReference>
<comment type="similarity">
    <text evidence="2">In the C-terminal section; belongs to the transpeptidase family.</text>
</comment>
<evidence type="ECO:0000256" key="12">
    <source>
        <dbReference type="ARBA" id="ARBA00023316"/>
    </source>
</evidence>
<evidence type="ECO:0000313" key="18">
    <source>
        <dbReference type="EMBL" id="RKQ96638.1"/>
    </source>
</evidence>
<sequence length="669" mass="71734">MARRPGKSKAAERARSAAPSRSRRRPARRKRSRAGGFPWLRMAACLIIIGGLVVGGWLVSIARDLPDTSGLQAVERTATITFLDHDGALIARRGSAHGHEVTVDELPSYLIDAVLAVEDRRFYSHPGVDVIGLARAMVANLRAGRVVQGGSTLTQQLAKNLFLSPERTLRRKVQEMMLAFWLESRFSKDEILELYLNRVYFGGGAYGVEAASLRYFSRPASELGLGEAALLAGLLKAPSRYSPVNDAQRAAARATVVLDLMAQTGRITEQERIAAARTPIRVSRGASSQGAQYFIDWAAEQVRGIAGLEHDDLVVHTTLDVDAQRAAERAISDILGDDELASGAGEGALVSLAHDGAVRAMVGGRSYARSQFNRAVLAQRQPGSAFKPFVYASAFEAGLTPEDRRNDAPVRIGDWAPQNYNDEYRGEMSLREGFIRSSNSIAVQIAEETGRGHVARLARRLGIESPMRVDRSLALGVFEVTPLELASAYTPFANGGLSAGAYGIDRIETDAGDLVYAAPASAGQLVLDARTQARMRDLFLTNVRQGTGRRADVPGLTIGGKTGTTNDFRDAWFAGFDSQLVTVVWTGNDDNSPTERATGGGPPARIFQAYLAAAPRTGLAARPVQAPAPVAAATIETLILPDADARPVPVEEPDEDPIGAFLSGLGGRD</sequence>
<comment type="pathway">
    <text evidence="1">Cell wall biogenesis; peptidoglycan biosynthesis.</text>
</comment>